<evidence type="ECO:0000259" key="1">
    <source>
        <dbReference type="Pfam" id="PF13672"/>
    </source>
</evidence>
<sequence length="273" mass="28308">MDIRFATRKGVGAENEDTAAAGPGWAFVLDGATEPPDADSGCRHGVRWLVGRLSAALAAELGAAAARKVPASAGGGGGRRLPDLLAAAIERTRGEHGPGCDLSRPDSPSAALAVVRAVSDGLEYLVLADCAVLLPAPGAPPRVVTDDRLDRLPGGRPYTRELVRSMRNRPGGFWVAGADPGAAHQAVTGVHSGPGGRFGLLTDGCTRLAERFGHGWGRVWDRLEGAGPGALIDWVRAEERDRPGAVRGKPHDDATALVGAFAPAARGRRLPRV</sequence>
<comment type="caution">
    <text evidence="2">The sequence shown here is derived from an EMBL/GenBank/DDBJ whole genome shotgun (WGS) entry which is preliminary data.</text>
</comment>
<evidence type="ECO:0000313" key="3">
    <source>
        <dbReference type="Proteomes" id="UP000572635"/>
    </source>
</evidence>
<dbReference type="Proteomes" id="UP000572635">
    <property type="component" value="Unassembled WGS sequence"/>
</dbReference>
<reference evidence="2 3" key="1">
    <citation type="submission" date="2020-08" db="EMBL/GenBank/DDBJ databases">
        <title>Sequencing the genomes of 1000 actinobacteria strains.</title>
        <authorList>
            <person name="Klenk H.-P."/>
        </authorList>
    </citation>
    <scope>NUCLEOTIDE SEQUENCE [LARGE SCALE GENOMIC DNA]</scope>
    <source>
        <strain evidence="2 3">DSM 44551</strain>
    </source>
</reference>
<proteinExistence type="predicted"/>
<organism evidence="2 3">
    <name type="scientific">Nocardiopsis composta</name>
    <dbReference type="NCBI Taxonomy" id="157465"/>
    <lineage>
        <taxon>Bacteria</taxon>
        <taxon>Bacillati</taxon>
        <taxon>Actinomycetota</taxon>
        <taxon>Actinomycetes</taxon>
        <taxon>Streptosporangiales</taxon>
        <taxon>Nocardiopsidaceae</taxon>
        <taxon>Nocardiopsis</taxon>
    </lineage>
</organism>
<dbReference type="RefSeq" id="WP_184392263.1">
    <property type="nucleotide sequence ID" value="NZ_BAAAJD010000112.1"/>
</dbReference>
<dbReference type="InterPro" id="IPR001932">
    <property type="entry name" value="PPM-type_phosphatase-like_dom"/>
</dbReference>
<dbReference type="Pfam" id="PF13672">
    <property type="entry name" value="PP2C_2"/>
    <property type="match status" value="1"/>
</dbReference>
<evidence type="ECO:0000313" key="2">
    <source>
        <dbReference type="EMBL" id="MBB5432738.1"/>
    </source>
</evidence>
<protein>
    <recommendedName>
        <fullName evidence="1">PPM-type phosphatase domain-containing protein</fullName>
    </recommendedName>
</protein>
<keyword evidence="3" id="KW-1185">Reference proteome</keyword>
<dbReference type="AlphaFoldDB" id="A0A7W8QMW6"/>
<name>A0A7W8QMW6_9ACTN</name>
<gene>
    <name evidence="2" type="ORF">HDA36_002822</name>
</gene>
<dbReference type="EMBL" id="JACHDB010000001">
    <property type="protein sequence ID" value="MBB5432738.1"/>
    <property type="molecule type" value="Genomic_DNA"/>
</dbReference>
<feature type="domain" description="PPM-type phosphatase" evidence="1">
    <location>
        <begin position="23"/>
        <end position="227"/>
    </location>
</feature>
<accession>A0A7W8QMW6</accession>